<reference evidence="3" key="1">
    <citation type="submission" date="2022-06" db="EMBL/GenBank/DDBJ databases">
        <title>Complete genome sequences of two strains of the flax pathogen Septoria linicola.</title>
        <authorList>
            <person name="Lapalu N."/>
            <person name="Simon A."/>
            <person name="Demenou B."/>
            <person name="Paumier D."/>
            <person name="Guillot M.-P."/>
            <person name="Gout L."/>
            <person name="Valade R."/>
        </authorList>
    </citation>
    <scope>NUCLEOTIDE SEQUENCE</scope>
    <source>
        <strain evidence="3">SE15195</strain>
    </source>
</reference>
<organism evidence="3 4">
    <name type="scientific">Septoria linicola</name>
    <dbReference type="NCBI Taxonomy" id="215465"/>
    <lineage>
        <taxon>Eukaryota</taxon>
        <taxon>Fungi</taxon>
        <taxon>Dikarya</taxon>
        <taxon>Ascomycota</taxon>
        <taxon>Pezizomycotina</taxon>
        <taxon>Dothideomycetes</taxon>
        <taxon>Dothideomycetidae</taxon>
        <taxon>Mycosphaerellales</taxon>
        <taxon>Mycosphaerellaceae</taxon>
        <taxon>Septoria</taxon>
    </lineage>
</organism>
<evidence type="ECO:0000256" key="2">
    <source>
        <dbReference type="SAM" id="SignalP"/>
    </source>
</evidence>
<dbReference type="AlphaFoldDB" id="A0A9Q9EIS0"/>
<evidence type="ECO:0000256" key="1">
    <source>
        <dbReference type="SAM" id="MobiDB-lite"/>
    </source>
</evidence>
<evidence type="ECO:0000313" key="3">
    <source>
        <dbReference type="EMBL" id="USW53071.1"/>
    </source>
</evidence>
<feature type="region of interest" description="Disordered" evidence="1">
    <location>
        <begin position="256"/>
        <end position="292"/>
    </location>
</feature>
<dbReference type="Proteomes" id="UP001056384">
    <property type="component" value="Chromosome 5"/>
</dbReference>
<evidence type="ECO:0000313" key="4">
    <source>
        <dbReference type="Proteomes" id="UP001056384"/>
    </source>
</evidence>
<accession>A0A9Q9EIS0</accession>
<proteinExistence type="predicted"/>
<dbReference type="PANTHER" id="PTHR33946:SF4">
    <property type="entry name" value="COAGULATION FACTOR XI"/>
    <property type="match status" value="1"/>
</dbReference>
<gene>
    <name evidence="3" type="ORF">Slin15195_G063900</name>
</gene>
<dbReference type="PANTHER" id="PTHR33946">
    <property type="match status" value="1"/>
</dbReference>
<dbReference type="EMBL" id="CP099422">
    <property type="protein sequence ID" value="USW53071.1"/>
    <property type="molecule type" value="Genomic_DNA"/>
</dbReference>
<feature type="chain" id="PRO_5040303523" evidence="2">
    <location>
        <begin position="20"/>
        <end position="556"/>
    </location>
</feature>
<feature type="compositionally biased region" description="Low complexity" evidence="1">
    <location>
        <begin position="268"/>
        <end position="282"/>
    </location>
</feature>
<feature type="signal peptide" evidence="2">
    <location>
        <begin position="1"/>
        <end position="19"/>
    </location>
</feature>
<name>A0A9Q9EIS0_9PEZI</name>
<sequence>MTGLRIAAVAASLVCLVAAQLAPAPPITSSRAPFPFSNSSIPTTSSSSLVISSSVVPVVPEPSAVELKCPESNNTEYTASSGARFLIECELDHYGGDMAMESTTSFQQCIDFCDRRSGCVDVSYQGSACYMKASVGSPIYSKTVLGARLLSPPAGAPAVPVCPASNGANYTTAGNKTFLVECGIDYTSGRNEDNLAVIDVNPSKGSGELWFQRCIEACGATTSCIDISLSGSACYLKSSIASATRIENPDIFGARLIDPVPSSPPRPSTSATPAAPPQSATPVSPPQPTSTAVECPAANGTTYVAGSGGSSKSFVIECGIDYASTVNDLIGGPRTLPGTSGELWLSQCIDICANTADCVSIALSGAACYLKSNINGRNAVQQKPESGGARLLPSGLPSANSTSAVASPTPAVPTGSVRTGSILVTSRTSTLAVRTTTSSAVTATSSSPVCAINTTPQCPACNGRTMSFEDELYSEDGYRGAVYRVRCGLEYVGGNLGDSISSSGARGFRFCVDTCFYTEGCVAVAFSGSVCQLKDSISGGTRANAAVWGAVDLDAF</sequence>
<keyword evidence="4" id="KW-1185">Reference proteome</keyword>
<keyword evidence="2" id="KW-0732">Signal</keyword>
<protein>
    <submittedName>
        <fullName evidence="3">PAN/Apple domain-containing protein</fullName>
    </submittedName>
</protein>
<dbReference type="Gene3D" id="3.50.4.10">
    <property type="entry name" value="Hepatocyte Growth Factor"/>
    <property type="match status" value="1"/>
</dbReference>